<feature type="domain" description="NodB homology" evidence="1">
    <location>
        <begin position="46"/>
        <end position="281"/>
    </location>
</feature>
<evidence type="ECO:0000313" key="3">
    <source>
        <dbReference type="Proteomes" id="UP000002601"/>
    </source>
</evidence>
<keyword evidence="3" id="KW-1185">Reference proteome</keyword>
<dbReference type="Pfam" id="PF01522">
    <property type="entry name" value="Polysacc_deac_1"/>
    <property type="match status" value="1"/>
</dbReference>
<sequence>MIPTPLLHPIKNKYIAFLLRKAIHSTCPEQYFTQFMRKQDNPCGQATYVLTFDFDFEKDIDAFPVLLDMLKMHDIKAGFAVIGKFVEKYPDIHKRAVDEGHEIINHTYTHPDNPHWAPDRYFNKLSYAEQKEEVERAHEAIHKILGVECVGFRTPHYGNLHTESVYPILAELGYRYSSSTAACGYKGFGAPSLHSHGIIEIPTGCSLHFPLAIFDSWNMLRKKNPFLGDDQLFIEEFEATIKVIKEQNLFLTHYFDPYDIVENSKLEKILNTLSNLQISTKLYKDLLS</sequence>
<dbReference type="GO" id="GO:0016810">
    <property type="term" value="F:hydrolase activity, acting on carbon-nitrogen (but not peptide) bonds"/>
    <property type="evidence" value="ECO:0007669"/>
    <property type="project" value="InterPro"/>
</dbReference>
<dbReference type="PROSITE" id="PS51677">
    <property type="entry name" value="NODB"/>
    <property type="match status" value="1"/>
</dbReference>
<dbReference type="InterPro" id="IPR050248">
    <property type="entry name" value="Polysacc_deacetylase_ArnD"/>
</dbReference>
<dbReference type="PANTHER" id="PTHR10587">
    <property type="entry name" value="GLYCOSYL TRANSFERASE-RELATED"/>
    <property type="match status" value="1"/>
</dbReference>
<evidence type="ECO:0000259" key="1">
    <source>
        <dbReference type="PROSITE" id="PS51677"/>
    </source>
</evidence>
<dbReference type="InterPro" id="IPR002509">
    <property type="entry name" value="NODB_dom"/>
</dbReference>
<name>C6BTI8_MARSD</name>
<dbReference type="SUPFAM" id="SSF88713">
    <property type="entry name" value="Glycoside hydrolase/deacetylase"/>
    <property type="match status" value="1"/>
</dbReference>
<dbReference type="KEGG" id="dsa:Desal_3623"/>
<dbReference type="CDD" id="cd10917">
    <property type="entry name" value="CE4_NodB_like_6s_7s"/>
    <property type="match status" value="1"/>
</dbReference>
<evidence type="ECO:0000313" key="2">
    <source>
        <dbReference type="EMBL" id="ACS81669.1"/>
    </source>
</evidence>
<reference evidence="2 3" key="1">
    <citation type="submission" date="2009-06" db="EMBL/GenBank/DDBJ databases">
        <title>Complete sequence of Desulfovibrio salexigens DSM 2638.</title>
        <authorList>
            <consortium name="US DOE Joint Genome Institute"/>
            <person name="Lucas S."/>
            <person name="Copeland A."/>
            <person name="Lapidus A."/>
            <person name="Glavina del Rio T."/>
            <person name="Tice H."/>
            <person name="Bruce D."/>
            <person name="Goodwin L."/>
            <person name="Pitluck S."/>
            <person name="Munk A.C."/>
            <person name="Brettin T."/>
            <person name="Detter J.C."/>
            <person name="Han C."/>
            <person name="Tapia R."/>
            <person name="Larimer F."/>
            <person name="Land M."/>
            <person name="Hauser L."/>
            <person name="Kyrpides N."/>
            <person name="Anderson I."/>
            <person name="Wall J.D."/>
            <person name="Arkin A.P."/>
            <person name="Dehal P."/>
            <person name="Chivian D."/>
            <person name="Giles B."/>
            <person name="Hazen T.C."/>
        </authorList>
    </citation>
    <scope>NUCLEOTIDE SEQUENCE [LARGE SCALE GENOMIC DNA]</scope>
    <source>
        <strain evidence="3">ATCC 14822 / DSM 2638 / NCIMB 8403 / VKM B-1763</strain>
    </source>
</reference>
<accession>C6BTI8</accession>
<dbReference type="InterPro" id="IPR011330">
    <property type="entry name" value="Glyco_hydro/deAcase_b/a-brl"/>
</dbReference>
<dbReference type="Proteomes" id="UP000002601">
    <property type="component" value="Chromosome"/>
</dbReference>
<dbReference type="HOGENOM" id="CLU_968834_0_0_7"/>
<dbReference type="EMBL" id="CP001649">
    <property type="protein sequence ID" value="ACS81669.1"/>
    <property type="molecule type" value="Genomic_DNA"/>
</dbReference>
<dbReference type="STRING" id="526222.Desal_3623"/>
<protein>
    <submittedName>
        <fullName evidence="2">Polysaccharide deacetylase</fullName>
    </submittedName>
</protein>
<dbReference type="Gene3D" id="3.20.20.370">
    <property type="entry name" value="Glycoside hydrolase/deacetylase"/>
    <property type="match status" value="1"/>
</dbReference>
<dbReference type="OrthoDB" id="5352625at2"/>
<gene>
    <name evidence="2" type="ordered locus">Desal_3623</name>
</gene>
<dbReference type="eggNOG" id="COG0726">
    <property type="taxonomic scope" value="Bacteria"/>
</dbReference>
<proteinExistence type="predicted"/>
<organism evidence="2 3">
    <name type="scientific">Maridesulfovibrio salexigens (strain ATCC 14822 / DSM 2638 / NCIMB 8403 / VKM B-1763)</name>
    <name type="common">Desulfovibrio salexigens</name>
    <dbReference type="NCBI Taxonomy" id="526222"/>
    <lineage>
        <taxon>Bacteria</taxon>
        <taxon>Pseudomonadati</taxon>
        <taxon>Thermodesulfobacteriota</taxon>
        <taxon>Desulfovibrionia</taxon>
        <taxon>Desulfovibrionales</taxon>
        <taxon>Desulfovibrionaceae</taxon>
        <taxon>Maridesulfovibrio</taxon>
    </lineage>
</organism>
<dbReference type="GO" id="GO:0005975">
    <property type="term" value="P:carbohydrate metabolic process"/>
    <property type="evidence" value="ECO:0007669"/>
    <property type="project" value="InterPro"/>
</dbReference>
<dbReference type="AlphaFoldDB" id="C6BTI8"/>